<evidence type="ECO:0000256" key="2">
    <source>
        <dbReference type="ARBA" id="ARBA00022525"/>
    </source>
</evidence>
<evidence type="ECO:0000313" key="6">
    <source>
        <dbReference type="EMBL" id="TFZ41459.1"/>
    </source>
</evidence>
<dbReference type="InterPro" id="IPR029052">
    <property type="entry name" value="Metallo-depent_PP-like"/>
</dbReference>
<dbReference type="SUPFAM" id="SSF56300">
    <property type="entry name" value="Metallo-dependent phosphatases"/>
    <property type="match status" value="1"/>
</dbReference>
<accession>A0A4Z0D984</accession>
<dbReference type="SMART" id="SM00257">
    <property type="entry name" value="LysM"/>
    <property type="match status" value="1"/>
</dbReference>
<dbReference type="Gene3D" id="3.60.21.10">
    <property type="match status" value="1"/>
</dbReference>
<dbReference type="InterPro" id="IPR018392">
    <property type="entry name" value="LysM"/>
</dbReference>
<name>A0A4Z0D984_9FIRM</name>
<dbReference type="AlphaFoldDB" id="A0A4Z0D984"/>
<dbReference type="PANTHER" id="PTHR11575:SF24">
    <property type="entry name" value="5'-NUCLEOTIDASE"/>
    <property type="match status" value="1"/>
</dbReference>
<dbReference type="InterPro" id="IPR036779">
    <property type="entry name" value="LysM_dom_sf"/>
</dbReference>
<dbReference type="InterPro" id="IPR036907">
    <property type="entry name" value="5'-Nucleotdase_C_sf"/>
</dbReference>
<dbReference type="SUPFAM" id="SSF54106">
    <property type="entry name" value="LysM domain"/>
    <property type="match status" value="1"/>
</dbReference>
<dbReference type="CDD" id="cd00845">
    <property type="entry name" value="MPP_UshA_N_like"/>
    <property type="match status" value="1"/>
</dbReference>
<dbReference type="PRINTS" id="PR01607">
    <property type="entry name" value="APYRASEFAMLY"/>
</dbReference>
<evidence type="ECO:0000256" key="4">
    <source>
        <dbReference type="RuleBase" id="RU362119"/>
    </source>
</evidence>
<keyword evidence="4" id="KW-0378">Hydrolase</keyword>
<dbReference type="OrthoDB" id="7820733at2"/>
<comment type="subcellular location">
    <subcellularLocation>
        <location evidence="1">Secreted</location>
    </subcellularLocation>
</comment>
<dbReference type="Gene3D" id="3.10.350.10">
    <property type="entry name" value="LysM domain"/>
    <property type="match status" value="1"/>
</dbReference>
<dbReference type="SUPFAM" id="SSF55816">
    <property type="entry name" value="5'-nucleotidase (syn. UDP-sugar hydrolase), C-terminal domain"/>
    <property type="match status" value="1"/>
</dbReference>
<dbReference type="Pfam" id="PF02872">
    <property type="entry name" value="5_nucleotid_C"/>
    <property type="match status" value="1"/>
</dbReference>
<comment type="caution">
    <text evidence="6">The sequence shown here is derived from an EMBL/GenBank/DDBJ whole genome shotgun (WGS) entry which is preliminary data.</text>
</comment>
<dbReference type="EMBL" id="SRIB01000002">
    <property type="protein sequence ID" value="TFZ41459.1"/>
    <property type="molecule type" value="Genomic_DNA"/>
</dbReference>
<dbReference type="GO" id="GO:0009166">
    <property type="term" value="P:nucleotide catabolic process"/>
    <property type="evidence" value="ECO:0007669"/>
    <property type="project" value="InterPro"/>
</dbReference>
<gene>
    <name evidence="6" type="ORF">E4100_02450</name>
</gene>
<dbReference type="InterPro" id="IPR006179">
    <property type="entry name" value="5_nucleotidase/apyrase"/>
</dbReference>
<dbReference type="Proteomes" id="UP000298381">
    <property type="component" value="Unassembled WGS sequence"/>
</dbReference>
<evidence type="ECO:0000313" key="7">
    <source>
        <dbReference type="Proteomes" id="UP000298381"/>
    </source>
</evidence>
<reference evidence="6 7" key="1">
    <citation type="submission" date="2019-03" db="EMBL/GenBank/DDBJ databases">
        <title>Draft genome sequence data and analysis of a Fermenting Bacterium, Soehngenia longevitae strain 1933PT, isolated from petroleum reservoir in Azerbaijan.</title>
        <authorList>
            <person name="Grouzdev D.S."/>
            <person name="Bidzhieva S.K."/>
            <person name="Sokolova D.S."/>
            <person name="Tourova T.P."/>
            <person name="Poltaraus A.B."/>
            <person name="Nazina T.N."/>
        </authorList>
    </citation>
    <scope>NUCLEOTIDE SEQUENCE [LARGE SCALE GENOMIC DNA]</scope>
    <source>
        <strain evidence="6 7">1933P</strain>
    </source>
</reference>
<dbReference type="GO" id="GO:0005576">
    <property type="term" value="C:extracellular region"/>
    <property type="evidence" value="ECO:0007669"/>
    <property type="project" value="UniProtKB-SubCell"/>
</dbReference>
<dbReference type="CDD" id="cd00118">
    <property type="entry name" value="LysM"/>
    <property type="match status" value="1"/>
</dbReference>
<keyword evidence="7" id="KW-1185">Reference proteome</keyword>
<dbReference type="Pfam" id="PF00149">
    <property type="entry name" value="Metallophos"/>
    <property type="match status" value="1"/>
</dbReference>
<dbReference type="GO" id="GO:0000166">
    <property type="term" value="F:nucleotide binding"/>
    <property type="evidence" value="ECO:0007669"/>
    <property type="project" value="UniProtKB-KW"/>
</dbReference>
<sequence>MITRNKKFLSIVLSFAMVLGFLIVPTNVTQAASNESLTIVHVNDMHARVAENEGNSELGFAKLASVVNGLRATDPNVLFLNAGDTFHGTIDVNLTQGEEIVKIMNKMGFDAMTPGNHDFNYGYNRLLELKEMAEFPILGANIIKESDKTSDFEPYIIKDMENGMKVGIFGLTTDETKYKSHPSNTIGIEFADAVTTADKYVKELKDKGADVIIGLVHLGIDESSVNTAKKLAENVEGIDLIVDGHSHHMLEEGMIVNDTLIVQAGSYTQDVGLVKLEFEDGKLVKKTAEVMTYEDLKATEPNAEIAKMVEELVAKNEPLKNTVIGKTEVKLEGTRELVRAGETNLGNLITDAMRKSTGADFALTNGGGIRASIDEGEITLGEILTAFPFTNTLAVIEVTGEEVLQALEHGVDAYPEPAGHFPHVSGLTYTFDPSKPVGQRIVSVTINGEPIDKTETYTMVTNDFLAAGGDGYTMFTNKPFVGEGGLLSDVLAEYISLTEMIGPRVEGRIKAVKAPTEPTTPTEPTEPAGDIKHIVEKGEVLYRIGLKYKVPWQELAQYNKLKNPNLIYPGQIILIPTK</sequence>
<dbReference type="InterPro" id="IPR004843">
    <property type="entry name" value="Calcineurin-like_PHP"/>
</dbReference>
<organism evidence="6 7">
    <name type="scientific">Soehngenia longivitae</name>
    <dbReference type="NCBI Taxonomy" id="2562294"/>
    <lineage>
        <taxon>Bacteria</taxon>
        <taxon>Bacillati</taxon>
        <taxon>Bacillota</taxon>
        <taxon>Tissierellia</taxon>
        <taxon>Tissierellales</taxon>
        <taxon>Tissierellaceae</taxon>
        <taxon>Soehngenia</taxon>
    </lineage>
</organism>
<evidence type="ECO:0000256" key="3">
    <source>
        <dbReference type="ARBA" id="ARBA00022729"/>
    </source>
</evidence>
<feature type="domain" description="LysM" evidence="5">
    <location>
        <begin position="531"/>
        <end position="575"/>
    </location>
</feature>
<keyword evidence="2" id="KW-0964">Secreted</keyword>
<keyword evidence="4" id="KW-0547">Nucleotide-binding</keyword>
<dbReference type="PROSITE" id="PS51782">
    <property type="entry name" value="LYSM"/>
    <property type="match status" value="1"/>
</dbReference>
<dbReference type="Pfam" id="PF01476">
    <property type="entry name" value="LysM"/>
    <property type="match status" value="1"/>
</dbReference>
<dbReference type="Gene3D" id="3.90.780.10">
    <property type="entry name" value="5'-Nucleotidase, C-terminal domain"/>
    <property type="match status" value="1"/>
</dbReference>
<evidence type="ECO:0000259" key="5">
    <source>
        <dbReference type="PROSITE" id="PS51782"/>
    </source>
</evidence>
<protein>
    <submittedName>
        <fullName evidence="6">LysM peptidoglycan-binding domain-containing protein</fullName>
    </submittedName>
</protein>
<dbReference type="InterPro" id="IPR008334">
    <property type="entry name" value="5'-Nucleotdase_C"/>
</dbReference>
<dbReference type="RefSeq" id="WP_135270447.1">
    <property type="nucleotide sequence ID" value="NZ_SRIB01000002.1"/>
</dbReference>
<dbReference type="FunFam" id="3.90.780.10:FF:000004">
    <property type="entry name" value="UDP-sugar hydrolase, putative"/>
    <property type="match status" value="1"/>
</dbReference>
<proteinExistence type="inferred from homology"/>
<keyword evidence="3" id="KW-0732">Signal</keyword>
<evidence type="ECO:0000256" key="1">
    <source>
        <dbReference type="ARBA" id="ARBA00004613"/>
    </source>
</evidence>
<dbReference type="GO" id="GO:0016787">
    <property type="term" value="F:hydrolase activity"/>
    <property type="evidence" value="ECO:0007669"/>
    <property type="project" value="UniProtKB-KW"/>
</dbReference>
<dbReference type="PANTHER" id="PTHR11575">
    <property type="entry name" value="5'-NUCLEOTIDASE-RELATED"/>
    <property type="match status" value="1"/>
</dbReference>
<comment type="similarity">
    <text evidence="4">Belongs to the 5'-nucleotidase family.</text>
</comment>